<reference evidence="20" key="1">
    <citation type="submission" date="2020-06" db="EMBL/GenBank/DDBJ databases">
        <title>Genomes of multiple members of Pneumocystis genus reveal paths to human pathogen Pneumocystis jirovecii.</title>
        <authorList>
            <person name="Cisse O.H."/>
            <person name="Ma L."/>
            <person name="Dekker J."/>
            <person name="Khil P."/>
            <person name="Jo J."/>
            <person name="Brenchley J."/>
            <person name="Blair R."/>
            <person name="Pahar B."/>
            <person name="Chabe M."/>
            <person name="Van Rompay K.A."/>
            <person name="Keesler R."/>
            <person name="Sukura A."/>
            <person name="Hirsch V."/>
            <person name="Kutty G."/>
            <person name="Liu Y."/>
            <person name="Peng L."/>
            <person name="Chen J."/>
            <person name="Song J."/>
            <person name="Weissenbacher-Lang C."/>
            <person name="Xu J."/>
            <person name="Upham N.S."/>
            <person name="Stajich J.E."/>
            <person name="Cuomo C.A."/>
            <person name="Cushion M.T."/>
            <person name="Kovacs J.A."/>
        </authorList>
    </citation>
    <scope>NUCLEOTIDE SEQUENCE</scope>
    <source>
        <strain evidence="20">2A</strain>
    </source>
</reference>
<keyword evidence="11" id="KW-0995">Kinetochore</keyword>
<feature type="compositionally biased region" description="Low complexity" evidence="19">
    <location>
        <begin position="15"/>
        <end position="26"/>
    </location>
</feature>
<evidence type="ECO:0000256" key="10">
    <source>
        <dbReference type="ARBA" id="ARBA00022829"/>
    </source>
</evidence>
<dbReference type="PANTHER" id="PTHR28216:SF1">
    <property type="entry name" value="DASH COMPLEX SUBUNIT DUO1"/>
    <property type="match status" value="1"/>
</dbReference>
<evidence type="ECO:0000256" key="5">
    <source>
        <dbReference type="ARBA" id="ARBA00022454"/>
    </source>
</evidence>
<keyword evidence="7" id="KW-0132">Cell division</keyword>
<evidence type="ECO:0000256" key="9">
    <source>
        <dbReference type="ARBA" id="ARBA00022776"/>
    </source>
</evidence>
<feature type="compositionally biased region" description="Basic and acidic residues" evidence="19">
    <location>
        <begin position="131"/>
        <end position="150"/>
    </location>
</feature>
<evidence type="ECO:0000256" key="4">
    <source>
        <dbReference type="ARBA" id="ARBA00005366"/>
    </source>
</evidence>
<dbReference type="InterPro" id="IPR013960">
    <property type="entry name" value="DASH_Duo1"/>
</dbReference>
<dbReference type="PANTHER" id="PTHR28216">
    <property type="entry name" value="DASH COMPLEX SUBUNIT DUO1"/>
    <property type="match status" value="1"/>
</dbReference>
<evidence type="ECO:0000256" key="16">
    <source>
        <dbReference type="ARBA" id="ARBA00023328"/>
    </source>
</evidence>
<comment type="similarity">
    <text evidence="4">Belongs to the DASH complex DUO1 family.</text>
</comment>
<dbReference type="GO" id="GO:0072686">
    <property type="term" value="C:mitotic spindle"/>
    <property type="evidence" value="ECO:0007669"/>
    <property type="project" value="InterPro"/>
</dbReference>
<sequence>MQIYEEPGGETGFMEPPEGLLGNPPEAQIGGQSGPLLDSSMSERDSMLLQELNGVKNLNKVVEKVISGLSKAQEDMEHVDKTVKDVDKLLEKWIKILNQAEHTQRLILDKKWHGGTKDVLDAENEALKTKERAQEAKSFETSEKKAKQAKGELSNITYISNSDKMYDKRKAKQKEATKPSSQSRKPFLTTNKIQSRGFFYILVSLLKKGQEGLRRTEKD</sequence>
<dbReference type="Proteomes" id="UP000663699">
    <property type="component" value="Chromosome 13"/>
</dbReference>
<evidence type="ECO:0000256" key="3">
    <source>
        <dbReference type="ARBA" id="ARBA00004629"/>
    </source>
</evidence>
<dbReference type="EMBL" id="CP054544">
    <property type="protein sequence ID" value="QSL66680.1"/>
    <property type="molecule type" value="Genomic_DNA"/>
</dbReference>
<feature type="compositionally biased region" description="Basic and acidic residues" evidence="19">
    <location>
        <begin position="164"/>
        <end position="177"/>
    </location>
</feature>
<keyword evidence="16" id="KW-0137">Centromere</keyword>
<dbReference type="GO" id="GO:0042729">
    <property type="term" value="C:DASH complex"/>
    <property type="evidence" value="ECO:0007669"/>
    <property type="project" value="InterPro"/>
</dbReference>
<evidence type="ECO:0000313" key="21">
    <source>
        <dbReference type="Proteomes" id="UP000663699"/>
    </source>
</evidence>
<keyword evidence="14" id="KW-0539">Nucleus</keyword>
<evidence type="ECO:0000313" key="20">
    <source>
        <dbReference type="EMBL" id="QSL66680.1"/>
    </source>
</evidence>
<evidence type="ECO:0000256" key="7">
    <source>
        <dbReference type="ARBA" id="ARBA00022618"/>
    </source>
</evidence>
<feature type="compositionally biased region" description="Polar residues" evidence="19">
    <location>
        <begin position="178"/>
        <end position="189"/>
    </location>
</feature>
<dbReference type="GO" id="GO:0051301">
    <property type="term" value="P:cell division"/>
    <property type="evidence" value="ECO:0007669"/>
    <property type="project" value="UniProtKB-KW"/>
</dbReference>
<evidence type="ECO:0000256" key="2">
    <source>
        <dbReference type="ARBA" id="ARBA00004186"/>
    </source>
</evidence>
<evidence type="ECO:0000256" key="14">
    <source>
        <dbReference type="ARBA" id="ARBA00023242"/>
    </source>
</evidence>
<evidence type="ECO:0000256" key="8">
    <source>
        <dbReference type="ARBA" id="ARBA00022701"/>
    </source>
</evidence>
<keyword evidence="5" id="KW-0158">Chromosome</keyword>
<organism evidence="20 21">
    <name type="scientific">Pneumocystis wakefieldiae</name>
    <dbReference type="NCBI Taxonomy" id="38082"/>
    <lineage>
        <taxon>Eukaryota</taxon>
        <taxon>Fungi</taxon>
        <taxon>Dikarya</taxon>
        <taxon>Ascomycota</taxon>
        <taxon>Taphrinomycotina</taxon>
        <taxon>Pneumocystomycetes</taxon>
        <taxon>Pneumocystaceae</taxon>
        <taxon>Pneumocystis</taxon>
    </lineage>
</organism>
<dbReference type="Pfam" id="PF08651">
    <property type="entry name" value="DASH_Duo1"/>
    <property type="match status" value="1"/>
</dbReference>
<keyword evidence="10" id="KW-0159">Chromosome partition</keyword>
<evidence type="ECO:0000256" key="17">
    <source>
        <dbReference type="ARBA" id="ARBA00044152"/>
    </source>
</evidence>
<evidence type="ECO:0000256" key="12">
    <source>
        <dbReference type="ARBA" id="ARBA00023054"/>
    </source>
</evidence>
<evidence type="ECO:0000256" key="19">
    <source>
        <dbReference type="SAM" id="MobiDB-lite"/>
    </source>
</evidence>
<dbReference type="GO" id="GO:0007059">
    <property type="term" value="P:chromosome segregation"/>
    <property type="evidence" value="ECO:0007669"/>
    <property type="project" value="UniProtKB-KW"/>
</dbReference>
<proteinExistence type="inferred from homology"/>
<keyword evidence="8" id="KW-0493">Microtubule</keyword>
<accession>A0A899FS29</accession>
<feature type="compositionally biased region" description="Polar residues" evidence="19">
    <location>
        <begin position="154"/>
        <end position="163"/>
    </location>
</feature>
<feature type="region of interest" description="Disordered" evidence="19">
    <location>
        <begin position="1"/>
        <end position="45"/>
    </location>
</feature>
<evidence type="ECO:0000256" key="18">
    <source>
        <dbReference type="ARBA" id="ARBA00044358"/>
    </source>
</evidence>
<keyword evidence="9" id="KW-0498">Mitosis</keyword>
<evidence type="ECO:0000256" key="1">
    <source>
        <dbReference type="ARBA" id="ARBA00004123"/>
    </source>
</evidence>
<keyword evidence="12" id="KW-0175">Coiled coil</keyword>
<comment type="subcellular location">
    <subcellularLocation>
        <location evidence="3">Chromosome</location>
        <location evidence="3">Centromere</location>
        <location evidence="3">Kinetochore</location>
    </subcellularLocation>
    <subcellularLocation>
        <location evidence="2">Cytoplasm</location>
        <location evidence="2">Cytoskeleton</location>
        <location evidence="2">Spindle</location>
    </subcellularLocation>
    <subcellularLocation>
        <location evidence="1">Nucleus</location>
    </subcellularLocation>
</comment>
<dbReference type="GO" id="GO:0000278">
    <property type="term" value="P:mitotic cell cycle"/>
    <property type="evidence" value="ECO:0007669"/>
    <property type="project" value="InterPro"/>
</dbReference>
<gene>
    <name evidence="20" type="ORF">MERGE_001064</name>
</gene>
<keyword evidence="13" id="KW-0206">Cytoskeleton</keyword>
<keyword evidence="15" id="KW-0131">Cell cycle</keyword>
<dbReference type="AlphaFoldDB" id="A0A899FS29"/>
<evidence type="ECO:0000256" key="13">
    <source>
        <dbReference type="ARBA" id="ARBA00023212"/>
    </source>
</evidence>
<feature type="region of interest" description="Disordered" evidence="19">
    <location>
        <begin position="131"/>
        <end position="189"/>
    </location>
</feature>
<name>A0A899FS29_9ASCO</name>
<dbReference type="OrthoDB" id="5599235at2759"/>
<keyword evidence="6" id="KW-0963">Cytoplasm</keyword>
<evidence type="ECO:0000256" key="11">
    <source>
        <dbReference type="ARBA" id="ARBA00022838"/>
    </source>
</evidence>
<keyword evidence="21" id="KW-1185">Reference proteome</keyword>
<evidence type="ECO:0000256" key="6">
    <source>
        <dbReference type="ARBA" id="ARBA00022490"/>
    </source>
</evidence>
<protein>
    <recommendedName>
        <fullName evidence="17">DASH complex subunit DUO1</fullName>
    </recommendedName>
    <alternativeName>
        <fullName evidence="18">Outer kinetochore protein DUO1</fullName>
    </alternativeName>
</protein>
<dbReference type="GO" id="GO:0005874">
    <property type="term" value="C:microtubule"/>
    <property type="evidence" value="ECO:0007669"/>
    <property type="project" value="UniProtKB-KW"/>
</dbReference>
<evidence type="ECO:0000256" key="15">
    <source>
        <dbReference type="ARBA" id="ARBA00023306"/>
    </source>
</evidence>